<reference evidence="1 2" key="1">
    <citation type="submission" date="2013-02" db="EMBL/GenBank/DDBJ databases">
        <title>The Genome Sequence of Plasmodium falciparum UGT5.1.</title>
        <authorList>
            <consortium name="The Broad Institute Genome Sequencing Platform"/>
            <consortium name="The Broad Institute Genome Sequencing Center for Infectious Disease"/>
            <person name="Neafsey D."/>
            <person name="Cheeseman I."/>
            <person name="Volkman S."/>
            <person name="Adams J."/>
            <person name="Walker B."/>
            <person name="Young S.K."/>
            <person name="Zeng Q."/>
            <person name="Gargeya S."/>
            <person name="Fitzgerald M."/>
            <person name="Haas B."/>
            <person name="Abouelleil A."/>
            <person name="Alvarado L."/>
            <person name="Arachchi H.M."/>
            <person name="Berlin A.M."/>
            <person name="Chapman S.B."/>
            <person name="Dewar J."/>
            <person name="Goldberg J."/>
            <person name="Griggs A."/>
            <person name="Gujja S."/>
            <person name="Hansen M."/>
            <person name="Howarth C."/>
            <person name="Imamovic A."/>
            <person name="Larimer J."/>
            <person name="McCowan C."/>
            <person name="Murphy C."/>
            <person name="Neiman D."/>
            <person name="Pearson M."/>
            <person name="Priest M."/>
            <person name="Roberts A."/>
            <person name="Saif S."/>
            <person name="Shea T."/>
            <person name="Sisk P."/>
            <person name="Sykes S."/>
            <person name="Wortman J."/>
            <person name="Nusbaum C."/>
            <person name="Birren B."/>
        </authorList>
    </citation>
    <scope>NUCLEOTIDE SEQUENCE [LARGE SCALE GENOMIC DNA]</scope>
    <source>
        <strain evidence="1 2">UGT5.1</strain>
    </source>
</reference>
<dbReference type="EMBL" id="KE124620">
    <property type="protein sequence ID" value="EWC75848.1"/>
    <property type="molecule type" value="Genomic_DNA"/>
</dbReference>
<sequence>MHNILYNHCQKLIWEYNYVHIKIIKSHSFFPLLQKYYNIYKSKSLKGIRNFANTVGKGRKLKFIRGQIYSSKYYILCNKRHNKENIKDY</sequence>
<organism evidence="1 2">
    <name type="scientific">Plasmodium falciparum UGT5.1</name>
    <dbReference type="NCBI Taxonomy" id="1237627"/>
    <lineage>
        <taxon>Eukaryota</taxon>
        <taxon>Sar</taxon>
        <taxon>Alveolata</taxon>
        <taxon>Apicomplexa</taxon>
        <taxon>Aconoidasida</taxon>
        <taxon>Haemosporida</taxon>
        <taxon>Plasmodiidae</taxon>
        <taxon>Plasmodium</taxon>
        <taxon>Plasmodium (Laverania)</taxon>
    </lineage>
</organism>
<dbReference type="AlphaFoldDB" id="W7JLI2"/>
<dbReference type="Proteomes" id="UP000030697">
    <property type="component" value="Unassembled WGS sequence"/>
</dbReference>
<accession>W7JLI2</accession>
<name>W7JLI2_PLAFA</name>
<gene>
    <name evidence="1" type="ORF">C923_03465</name>
</gene>
<evidence type="ECO:0000313" key="2">
    <source>
        <dbReference type="Proteomes" id="UP000030697"/>
    </source>
</evidence>
<protein>
    <submittedName>
        <fullName evidence="1">Uncharacterized protein</fullName>
    </submittedName>
</protein>
<proteinExistence type="predicted"/>
<evidence type="ECO:0000313" key="1">
    <source>
        <dbReference type="EMBL" id="EWC75848.1"/>
    </source>
</evidence>